<dbReference type="AlphaFoldDB" id="U2QRJ6"/>
<evidence type="ECO:0000313" key="4">
    <source>
        <dbReference type="Proteomes" id="UP000017052"/>
    </source>
</evidence>
<feature type="chain" id="PRO_5038608719" evidence="2">
    <location>
        <begin position="23"/>
        <end position="306"/>
    </location>
</feature>
<keyword evidence="2" id="KW-0732">Signal</keyword>
<proteinExistence type="predicted"/>
<organism evidence="3 4">
    <name type="scientific">Propionibacterium acidifaciens F0233</name>
    <dbReference type="NCBI Taxonomy" id="553198"/>
    <lineage>
        <taxon>Bacteria</taxon>
        <taxon>Bacillati</taxon>
        <taxon>Actinomycetota</taxon>
        <taxon>Actinomycetes</taxon>
        <taxon>Propionibacteriales</taxon>
        <taxon>Propionibacteriaceae</taxon>
        <taxon>Propionibacterium</taxon>
    </lineage>
</organism>
<feature type="compositionally biased region" description="Low complexity" evidence="1">
    <location>
        <begin position="85"/>
        <end position="97"/>
    </location>
</feature>
<feature type="region of interest" description="Disordered" evidence="1">
    <location>
        <begin position="85"/>
        <end position="106"/>
    </location>
</feature>
<feature type="signal peptide" evidence="2">
    <location>
        <begin position="1"/>
        <end position="22"/>
    </location>
</feature>
<sequence length="306" mass="31409">MRRKLTFSIILAGCSLAHVVFPAITYGCDSTSCSDDTRSRFDGSVSTSDSGSDYSVSASDAYRSAGDAAGAGGFVPVVSEGPGGQWAPAAAGDWAPAGSGGGGDDRVEECRRLVADPDPAVTTSCLYPVFRTTGPDAPAGGAPAAGPAVDPAEAARRAIASLTLTEPGLLLDPDPAANEWGATAVGFHTWFHAPDPGVLRTSATADGLTIDITATPGILTVDTGDGRRQACRRTVPYRNPDGVNAPSPYCGHAWEHTGEYTVTATRTWNVSWTAAGRSGTDTVTRPAGARAVTVIELVSVLTEPDR</sequence>
<keyword evidence="3" id="KW-0449">Lipoprotein</keyword>
<comment type="caution">
    <text evidence="3">The sequence shown here is derived from an EMBL/GenBank/DDBJ whole genome shotgun (WGS) entry which is preliminary data.</text>
</comment>
<dbReference type="PROSITE" id="PS51257">
    <property type="entry name" value="PROKAR_LIPOPROTEIN"/>
    <property type="match status" value="1"/>
</dbReference>
<accession>U2QRJ6</accession>
<keyword evidence="4" id="KW-1185">Reference proteome</keyword>
<evidence type="ECO:0000256" key="1">
    <source>
        <dbReference type="SAM" id="MobiDB-lite"/>
    </source>
</evidence>
<evidence type="ECO:0000256" key="2">
    <source>
        <dbReference type="SAM" id="SignalP"/>
    </source>
</evidence>
<dbReference type="EMBL" id="ACVN02000124">
    <property type="protein sequence ID" value="ERK59156.1"/>
    <property type="molecule type" value="Genomic_DNA"/>
</dbReference>
<reference evidence="3" key="1">
    <citation type="submission" date="2013-08" db="EMBL/GenBank/DDBJ databases">
        <authorList>
            <person name="Durkin A.S."/>
            <person name="Haft D.R."/>
            <person name="McCorrison J."/>
            <person name="Torralba M."/>
            <person name="Gillis M."/>
            <person name="Haft D.H."/>
            <person name="Methe B."/>
            <person name="Sutton G."/>
            <person name="Nelson K.E."/>
        </authorList>
    </citation>
    <scope>NUCLEOTIDE SEQUENCE [LARGE SCALE GENOMIC DNA]</scope>
    <source>
        <strain evidence="3">F0233</strain>
    </source>
</reference>
<gene>
    <name evidence="3" type="ORF">HMPREF0682_1804</name>
</gene>
<evidence type="ECO:0000313" key="3">
    <source>
        <dbReference type="EMBL" id="ERK59156.1"/>
    </source>
</evidence>
<protein>
    <submittedName>
        <fullName evidence="3">Lipoprotein</fullName>
    </submittedName>
</protein>
<dbReference type="Proteomes" id="UP000017052">
    <property type="component" value="Unassembled WGS sequence"/>
</dbReference>
<name>U2QRJ6_9ACTN</name>